<name>A0A2M7G6D9_9BACT</name>
<feature type="chain" id="PRO_5014760077" description="Secreted protein" evidence="1">
    <location>
        <begin position="21"/>
        <end position="177"/>
    </location>
</feature>
<proteinExistence type="predicted"/>
<reference evidence="2 3" key="1">
    <citation type="submission" date="2017-09" db="EMBL/GenBank/DDBJ databases">
        <title>Depth-based differentiation of microbial function through sediment-hosted aquifers and enrichment of novel symbionts in the deep terrestrial subsurface.</title>
        <authorList>
            <person name="Probst A.J."/>
            <person name="Ladd B."/>
            <person name="Jarett J.K."/>
            <person name="Geller-Mcgrath D.E."/>
            <person name="Sieber C.M."/>
            <person name="Emerson J.B."/>
            <person name="Anantharaman K."/>
            <person name="Thomas B.C."/>
            <person name="Malmstrom R."/>
            <person name="Stieglmeier M."/>
            <person name="Klingl A."/>
            <person name="Woyke T."/>
            <person name="Ryan C.M."/>
            <person name="Banfield J.F."/>
        </authorList>
    </citation>
    <scope>NUCLEOTIDE SEQUENCE [LARGE SCALE GENOMIC DNA]</scope>
    <source>
        <strain evidence="2">CG17_big_fil_post_rev_8_21_14_2_50_48_46</strain>
    </source>
</reference>
<gene>
    <name evidence="2" type="ORF">COW36_08395</name>
</gene>
<accession>A0A2M7G6D9</accession>
<keyword evidence="1" id="KW-0732">Signal</keyword>
<evidence type="ECO:0000313" key="3">
    <source>
        <dbReference type="Proteomes" id="UP000231019"/>
    </source>
</evidence>
<comment type="caution">
    <text evidence="2">The sequence shown here is derived from an EMBL/GenBank/DDBJ whole genome shotgun (WGS) entry which is preliminary data.</text>
</comment>
<dbReference type="EMBL" id="PFFQ01000023">
    <property type="protein sequence ID" value="PIW17509.1"/>
    <property type="molecule type" value="Genomic_DNA"/>
</dbReference>
<evidence type="ECO:0000313" key="2">
    <source>
        <dbReference type="EMBL" id="PIW17509.1"/>
    </source>
</evidence>
<dbReference type="Proteomes" id="UP000231019">
    <property type="component" value="Unassembled WGS sequence"/>
</dbReference>
<organism evidence="2 3">
    <name type="scientific">bacterium (Candidatus Blackallbacteria) CG17_big_fil_post_rev_8_21_14_2_50_48_46</name>
    <dbReference type="NCBI Taxonomy" id="2014261"/>
    <lineage>
        <taxon>Bacteria</taxon>
        <taxon>Candidatus Blackallbacteria</taxon>
    </lineage>
</organism>
<evidence type="ECO:0000256" key="1">
    <source>
        <dbReference type="SAM" id="SignalP"/>
    </source>
</evidence>
<dbReference type="AlphaFoldDB" id="A0A2M7G6D9"/>
<protein>
    <recommendedName>
        <fullName evidence="4">Secreted protein</fullName>
    </recommendedName>
</protein>
<evidence type="ECO:0008006" key="4">
    <source>
        <dbReference type="Google" id="ProtNLM"/>
    </source>
</evidence>
<sequence>MTKTILGLGLAFCLVGPAGAETKKMTDPLAFARNLPLARQACYYQAKPDWDSGVTHHMIRGNERYRDCMLNLAEEMLKRYYPAQAFQKTKPREMLLAILKPMGQMAYLVQNDLKACAPTCGTMWQVAASGKEAQYLEGFLQDLAERVLNESEAALLTEDPQWQACWKDPAKCPKQFK</sequence>
<feature type="signal peptide" evidence="1">
    <location>
        <begin position="1"/>
        <end position="20"/>
    </location>
</feature>